<dbReference type="CDD" id="cd13319">
    <property type="entry name" value="PH_RARhoGAP"/>
    <property type="match status" value="1"/>
</dbReference>
<feature type="domain" description="Rho-GAP" evidence="4">
    <location>
        <begin position="355"/>
        <end position="544"/>
    </location>
</feature>
<dbReference type="PROSITE" id="PS50238">
    <property type="entry name" value="RHOGAP"/>
    <property type="match status" value="1"/>
</dbReference>
<feature type="region of interest" description="Disordered" evidence="3">
    <location>
        <begin position="781"/>
        <end position="819"/>
    </location>
</feature>
<sequence>MLKRGEQYVETSDLEKIQELFPNDDLNLFEDDPFFPRKRIVRSRSTAASKLHRALSGKSKENLSETKPSQRRPNGPLRNKSCTRTFIMESPVLFTMGVQKQERHMFLFNDILLIAKPRSSHSYKLKEKLLLCELWLSTCLADVCESSRTSDTSFVLGWPTTNVVATFSSPEMKDLWHSNLTQIINKVKKSETGVATLKVSYWNQEAKKDFYKPIKVTNTQTANDCITMIMKELGEEMTNLKDCQLWVKTGKDDTPYPLIGHEYPFSIEMNFLRNLLQCSSLNPHNFNNVSSDKKSVFIFRRLSTQKVAALTDVSKKRKRQRKPTIIGWAFKKQTSKQDSQYGGNNFSSSCSIFGKPLSKLCADGNLPKALVAILAQIFHRGPYIVGIFRQSANARSCRELREKLELNTDLEMKDFSVIVLAAVFREFLRSLPDCLLLSDRYNKWLEVTGYEDEWAVREKITGLLRQLPPENIDLLKHFLCVLWQISQNSSENKMSSDNLARCIAPSLLWPKLINNQDCAILQPEVSEKVPKIIAYLIDHCPTLFGEDSIHLFDSYLDKDISRPDSGAEESDSLHSAQGIGGYRQDSDSIDSLERDLEGSEPSPKLPNKNKTSLTNLSRDSGLTLSDTQLYTPEEEMDSELSNSGESCRSGVNRLLTKSTPHLDSVGLDNGHTWGKNVGVSIDGSCNDVMRKRRLGLECSRSRAMNSSAGNVKSVNQMKPHQPLQYSKSYTYKGQDESVYNSSNCNFNVMINHMKNRDLSRQSVHMSADHIGEFHSTLSLRRSASEESVAQSHTSQFSTKRPANHQKGPAPSPPAKQTLKMENGSTVISASWNTEYKWSPYQTTKAKDWKRSQSTSKIDEIDHSHESSTLSLVSSDDSTPHVSRSNSRVQEISLWKKNINYSVQKKSTRVSSVCSSSSETSQQTQVSQGSNESHRSQCSLGSQGSHVSTRSKGSNRSSRSHSSDSLTCNERHTPTHKPTEPPSYREAINRRTRLRTQVIEQKTLSARARKLYEESVRIYNEQAETVGETHHAVPVKVDSGDEGLLEPPPLPPKPLLRTSSEGAALHLRHLPPVQVNESHIFSQTHWPRKTLSRANPPHEWQNEISWSVSQLRELFSSQSLQKSWSYEETSVDHRQPPPYRLPPHVPKMNNEGCVTVVRVGCNSRGQDPVITVHKRSDSVSTCSSSTGGEESYV</sequence>
<feature type="compositionally biased region" description="Polar residues" evidence="3">
    <location>
        <begin position="608"/>
        <end position="624"/>
    </location>
</feature>
<evidence type="ECO:0000256" key="1">
    <source>
        <dbReference type="ARBA" id="ARBA00022468"/>
    </source>
</evidence>
<gene>
    <name evidence="6 7 8" type="primary">LOC106471659</name>
</gene>
<feature type="region of interest" description="Disordered" evidence="3">
    <location>
        <begin position="856"/>
        <end position="888"/>
    </location>
</feature>
<dbReference type="GeneID" id="106471659"/>
<dbReference type="RefSeq" id="XP_022256822.1">
    <property type="nucleotide sequence ID" value="XM_022401114.1"/>
</dbReference>
<dbReference type="InterPro" id="IPR008936">
    <property type="entry name" value="Rho_GTPase_activation_prot"/>
</dbReference>
<feature type="region of interest" description="Disordered" evidence="3">
    <location>
        <begin position="1126"/>
        <end position="1145"/>
    </location>
</feature>
<evidence type="ECO:0000313" key="8">
    <source>
        <dbReference type="RefSeq" id="XP_022256822.1"/>
    </source>
</evidence>
<dbReference type="SMART" id="SM00233">
    <property type="entry name" value="PH"/>
    <property type="match status" value="1"/>
</dbReference>
<proteinExistence type="predicted"/>
<dbReference type="InterPro" id="IPR047886">
    <property type="entry name" value="ARHGAP20-like_RhoGAP"/>
</dbReference>
<dbReference type="CDD" id="cd04402">
    <property type="entry name" value="RhoGAP_ARHGAP20"/>
    <property type="match status" value="1"/>
</dbReference>
<keyword evidence="1" id="KW-0343">GTPase activation</keyword>
<feature type="region of interest" description="Disordered" evidence="3">
    <location>
        <begin position="562"/>
        <end position="624"/>
    </location>
</feature>
<keyword evidence="5" id="KW-1185">Reference proteome</keyword>
<feature type="region of interest" description="Disordered" evidence="3">
    <location>
        <begin position="912"/>
        <end position="990"/>
    </location>
</feature>
<feature type="compositionally biased region" description="Basic and acidic residues" evidence="3">
    <location>
        <begin position="968"/>
        <end position="978"/>
    </location>
</feature>
<evidence type="ECO:0000313" key="7">
    <source>
        <dbReference type="RefSeq" id="XP_022256820.1"/>
    </source>
</evidence>
<feature type="compositionally biased region" description="Low complexity" evidence="3">
    <location>
        <begin position="866"/>
        <end position="876"/>
    </location>
</feature>
<evidence type="ECO:0000259" key="4">
    <source>
        <dbReference type="PROSITE" id="PS50238"/>
    </source>
</evidence>
<dbReference type="SMART" id="SM00324">
    <property type="entry name" value="RhoGAP"/>
    <property type="match status" value="1"/>
</dbReference>
<feature type="region of interest" description="Disordered" evidence="3">
    <location>
        <begin position="50"/>
        <end position="80"/>
    </location>
</feature>
<dbReference type="InterPro" id="IPR011993">
    <property type="entry name" value="PH-like_dom_sf"/>
</dbReference>
<reference evidence="6 7" key="1">
    <citation type="submission" date="2025-05" db="UniProtKB">
        <authorList>
            <consortium name="RefSeq"/>
        </authorList>
    </citation>
    <scope>IDENTIFICATION</scope>
    <source>
        <tissue evidence="6 7">Muscle</tissue>
    </source>
</reference>
<feature type="compositionally biased region" description="Polar residues" evidence="3">
    <location>
        <begin position="781"/>
        <end position="800"/>
    </location>
</feature>
<dbReference type="InterPro" id="IPR001849">
    <property type="entry name" value="PH_domain"/>
</dbReference>
<keyword evidence="2" id="KW-0597">Phosphoprotein</keyword>
<protein>
    <submittedName>
        <fullName evidence="6 7">Uncharacterized protein LOC106471659</fullName>
    </submittedName>
</protein>
<dbReference type="SUPFAM" id="SSF54236">
    <property type="entry name" value="Ubiquitin-like"/>
    <property type="match status" value="1"/>
</dbReference>
<dbReference type="Gene3D" id="2.30.29.30">
    <property type="entry name" value="Pleckstrin-homology domain (PH domain)/Phosphotyrosine-binding domain (PTB)"/>
    <property type="match status" value="1"/>
</dbReference>
<dbReference type="InterPro" id="IPR047887">
    <property type="entry name" value="ARHGAP20_PH"/>
</dbReference>
<accession>A0ABM1TLR4</accession>
<dbReference type="Pfam" id="PF00620">
    <property type="entry name" value="RhoGAP"/>
    <property type="match status" value="1"/>
</dbReference>
<dbReference type="PANTHER" id="PTHR23179:SF3">
    <property type="entry name" value="RHO GTPASE-ACTIVATING PROTEIN 20"/>
    <property type="match status" value="1"/>
</dbReference>
<dbReference type="Pfam" id="PF22286">
    <property type="entry name" value="RHG20_PH"/>
    <property type="match status" value="1"/>
</dbReference>
<dbReference type="Gene3D" id="1.10.555.10">
    <property type="entry name" value="Rho GTPase activation protein"/>
    <property type="match status" value="1"/>
</dbReference>
<dbReference type="InterPro" id="IPR000198">
    <property type="entry name" value="RhoGAP_dom"/>
</dbReference>
<dbReference type="InterPro" id="IPR029071">
    <property type="entry name" value="Ubiquitin-like_domsf"/>
</dbReference>
<organism evidence="5 7">
    <name type="scientific">Limulus polyphemus</name>
    <name type="common">Atlantic horseshoe crab</name>
    <dbReference type="NCBI Taxonomy" id="6850"/>
    <lineage>
        <taxon>Eukaryota</taxon>
        <taxon>Metazoa</taxon>
        <taxon>Ecdysozoa</taxon>
        <taxon>Arthropoda</taxon>
        <taxon>Chelicerata</taxon>
        <taxon>Merostomata</taxon>
        <taxon>Xiphosura</taxon>
        <taxon>Limulidae</taxon>
        <taxon>Limulus</taxon>
    </lineage>
</organism>
<dbReference type="RefSeq" id="XP_022256820.1">
    <property type="nucleotide sequence ID" value="XM_022401112.1"/>
</dbReference>
<evidence type="ECO:0000313" key="5">
    <source>
        <dbReference type="Proteomes" id="UP000694941"/>
    </source>
</evidence>
<evidence type="ECO:0000313" key="6">
    <source>
        <dbReference type="RefSeq" id="XP_022256815.1"/>
    </source>
</evidence>
<evidence type="ECO:0000256" key="2">
    <source>
        <dbReference type="ARBA" id="ARBA00022553"/>
    </source>
</evidence>
<feature type="compositionally biased region" description="Pro residues" evidence="3">
    <location>
        <begin position="1135"/>
        <end position="1144"/>
    </location>
</feature>
<dbReference type="SUPFAM" id="SSF50729">
    <property type="entry name" value="PH domain-like"/>
    <property type="match status" value="1"/>
</dbReference>
<feature type="compositionally biased region" description="Low complexity" evidence="3">
    <location>
        <begin position="947"/>
        <end position="956"/>
    </location>
</feature>
<feature type="compositionally biased region" description="Polar residues" evidence="3">
    <location>
        <begin position="879"/>
        <end position="888"/>
    </location>
</feature>
<dbReference type="SUPFAM" id="SSF48350">
    <property type="entry name" value="GTPase activation domain, GAP"/>
    <property type="match status" value="1"/>
</dbReference>
<name>A0ABM1TLR4_LIMPO</name>
<evidence type="ECO:0000256" key="3">
    <source>
        <dbReference type="SAM" id="MobiDB-lite"/>
    </source>
</evidence>
<dbReference type="PANTHER" id="PTHR23179">
    <property type="entry name" value="T-CELL ACTIVATION RHO GTPASE ACTIVATING PROTEIN-RELATED"/>
    <property type="match status" value="1"/>
</dbReference>
<feature type="compositionally biased region" description="Basic and acidic residues" evidence="3">
    <location>
        <begin position="856"/>
        <end position="865"/>
    </location>
</feature>
<dbReference type="RefSeq" id="XP_022256815.1">
    <property type="nucleotide sequence ID" value="XM_022401107.1"/>
</dbReference>
<dbReference type="Proteomes" id="UP000694941">
    <property type="component" value="Unplaced"/>
</dbReference>
<feature type="compositionally biased region" description="Polar residues" evidence="3">
    <location>
        <begin position="935"/>
        <end position="946"/>
    </location>
</feature>
<feature type="compositionally biased region" description="Low complexity" evidence="3">
    <location>
        <begin position="912"/>
        <end position="929"/>
    </location>
</feature>